<evidence type="ECO:0000313" key="2">
    <source>
        <dbReference type="Proteomes" id="UP000218418"/>
    </source>
</evidence>
<proteinExistence type="predicted"/>
<keyword evidence="2" id="KW-1185">Reference proteome</keyword>
<name>A0A1Z4LN56_9CYAN</name>
<reference evidence="1 2" key="1">
    <citation type="submission" date="2017-06" db="EMBL/GenBank/DDBJ databases">
        <title>Genome sequencing of cyanobaciteial culture collection at National Institute for Environmental Studies (NIES).</title>
        <authorList>
            <person name="Hirose Y."/>
            <person name="Shimura Y."/>
            <person name="Fujisawa T."/>
            <person name="Nakamura Y."/>
            <person name="Kawachi M."/>
        </authorList>
    </citation>
    <scope>NUCLEOTIDE SEQUENCE [LARGE SCALE GENOMIC DNA]</scope>
    <source>
        <strain evidence="1 2">NIES-267</strain>
    </source>
</reference>
<organism evidence="1 2">
    <name type="scientific">Calothrix parasitica NIES-267</name>
    <dbReference type="NCBI Taxonomy" id="1973488"/>
    <lineage>
        <taxon>Bacteria</taxon>
        <taxon>Bacillati</taxon>
        <taxon>Cyanobacteriota</taxon>
        <taxon>Cyanophyceae</taxon>
        <taxon>Nostocales</taxon>
        <taxon>Calotrichaceae</taxon>
        <taxon>Calothrix</taxon>
    </lineage>
</organism>
<gene>
    <name evidence="1" type="ORF">NIES267_21410</name>
</gene>
<dbReference type="EMBL" id="AP018227">
    <property type="protein sequence ID" value="BAY82657.1"/>
    <property type="molecule type" value="Genomic_DNA"/>
</dbReference>
<dbReference type="Proteomes" id="UP000218418">
    <property type="component" value="Chromosome"/>
</dbReference>
<accession>A0A1Z4LN56</accession>
<sequence>MNKSLISVIVFGLLLLLLLSPFSGLAALMLVLFIAATYNVVINLFRAFIGEKKADTNES</sequence>
<protein>
    <submittedName>
        <fullName evidence="1">Uncharacterized protein</fullName>
    </submittedName>
</protein>
<dbReference type="AlphaFoldDB" id="A0A1Z4LN56"/>
<evidence type="ECO:0000313" key="1">
    <source>
        <dbReference type="EMBL" id="BAY82657.1"/>
    </source>
</evidence>